<feature type="compositionally biased region" description="Low complexity" evidence="5">
    <location>
        <begin position="24"/>
        <end position="38"/>
    </location>
</feature>
<feature type="transmembrane region" description="Helical" evidence="6">
    <location>
        <begin position="547"/>
        <end position="566"/>
    </location>
</feature>
<dbReference type="InterPro" id="IPR020846">
    <property type="entry name" value="MFS_dom"/>
</dbReference>
<evidence type="ECO:0000256" key="3">
    <source>
        <dbReference type="ARBA" id="ARBA00022989"/>
    </source>
</evidence>
<dbReference type="PANTHER" id="PTHR23501">
    <property type="entry name" value="MAJOR FACILITATOR SUPERFAMILY"/>
    <property type="match status" value="1"/>
</dbReference>
<comment type="subcellular location">
    <subcellularLocation>
        <location evidence="1">Membrane</location>
        <topology evidence="1">Multi-pass membrane protein</topology>
    </subcellularLocation>
</comment>
<dbReference type="PROSITE" id="PS50850">
    <property type="entry name" value="MFS"/>
    <property type="match status" value="1"/>
</dbReference>
<feature type="region of interest" description="Disordered" evidence="5">
    <location>
        <begin position="1"/>
        <end position="143"/>
    </location>
</feature>
<dbReference type="GO" id="GO:0022857">
    <property type="term" value="F:transmembrane transporter activity"/>
    <property type="evidence" value="ECO:0007669"/>
    <property type="project" value="InterPro"/>
</dbReference>
<feature type="transmembrane region" description="Helical" evidence="6">
    <location>
        <begin position="275"/>
        <end position="294"/>
    </location>
</feature>
<feature type="transmembrane region" description="Helical" evidence="6">
    <location>
        <begin position="415"/>
        <end position="436"/>
    </location>
</feature>
<evidence type="ECO:0000256" key="4">
    <source>
        <dbReference type="ARBA" id="ARBA00023136"/>
    </source>
</evidence>
<keyword evidence="3 6" id="KW-1133">Transmembrane helix</keyword>
<dbReference type="PANTHER" id="PTHR23501:SF198">
    <property type="entry name" value="AZOLE RESISTANCE PROTEIN 1-RELATED"/>
    <property type="match status" value="1"/>
</dbReference>
<name>A0A5M8PNL3_9LECA</name>
<feature type="transmembrane region" description="Helical" evidence="6">
    <location>
        <begin position="482"/>
        <end position="500"/>
    </location>
</feature>
<feature type="transmembrane region" description="Helical" evidence="6">
    <location>
        <begin position="376"/>
        <end position="395"/>
    </location>
</feature>
<evidence type="ECO:0000259" key="7">
    <source>
        <dbReference type="PROSITE" id="PS50850"/>
    </source>
</evidence>
<dbReference type="EMBL" id="VXIT01000008">
    <property type="protein sequence ID" value="KAA6411089.1"/>
    <property type="molecule type" value="Genomic_DNA"/>
</dbReference>
<dbReference type="InterPro" id="IPR011701">
    <property type="entry name" value="MFS"/>
</dbReference>
<protein>
    <submittedName>
        <fullName evidence="8">Major facilitator superfamily transporter</fullName>
    </submittedName>
</protein>
<dbReference type="FunFam" id="1.20.1720.10:FF:000012">
    <property type="entry name" value="MFS toxin efflux pump (AflT)"/>
    <property type="match status" value="1"/>
</dbReference>
<feature type="compositionally biased region" description="Basic and acidic residues" evidence="5">
    <location>
        <begin position="109"/>
        <end position="122"/>
    </location>
</feature>
<feature type="transmembrane region" description="Helical" evidence="6">
    <location>
        <begin position="243"/>
        <end position="268"/>
    </location>
</feature>
<dbReference type="InterPro" id="IPR036259">
    <property type="entry name" value="MFS_trans_sf"/>
</dbReference>
<accession>A0A5M8PNL3</accession>
<evidence type="ECO:0000313" key="9">
    <source>
        <dbReference type="Proteomes" id="UP000324767"/>
    </source>
</evidence>
<feature type="compositionally biased region" description="Basic and acidic residues" evidence="5">
    <location>
        <begin position="39"/>
        <end position="57"/>
    </location>
</feature>
<feature type="compositionally biased region" description="Basic and acidic residues" evidence="5">
    <location>
        <begin position="89"/>
        <end position="101"/>
    </location>
</feature>
<keyword evidence="2 6" id="KW-0812">Transmembrane</keyword>
<sequence length="651" mass="69433">MGLLQRVKALSAANAAPSPDQHASTMTTSTSSPTTAPEPVREEVREEVTQLTADDKVLGPNAPVPDLLATQPLAPSEKNSVPAGGGSHTDTEHGDTDKELEIAPESGNPEEKQVAEASNEEKKDEEDKEEEEEEKEEEEDDTIYPGGAALAILTFGLCMATFVVALDNTIIATAIPRITTVFDSLNDVGWYGSSYLLTTCSLQPSFGKIYTYFDVKWTYIVALLIFELGSIICAAAKNSVMLIVGRAVAGAGAAALFSGGMTIVGFAVPLRKRAIYIAMLSSMFGISSVIGPILGGVLTDRASWRWCFWINLPFGGIAMLTVFFFFKNPARKHGNMTFREKIQQVDLLGAFFLICAIVCLLLALQWGGSLYPWHDSRVWGCLLGFGLLICIFIALQFHLGDRATIPPRILTQRTVAASSAFSSLLAMGLYTHIFYLPFYFQAVKGTTAEGSGIRSIPYLVSITLASIVIGGSITAFGWYTPFMWFGTAVFTVGSGMLHTLGVRSGPGRWIGYQILTGVGAGAGVQIPFIAVQVVLSKRDMPTGNAIAIFFNSLGGALSVSIAQNIFSNTLIQQIPRYTSGVNPATIIAAGATHLRDVTPPAQLPGVLTAYDLAIVRAFVLPIAAGAAALGCSLFMEWKNVKGKKLVAGGGA</sequence>
<feature type="transmembrane region" description="Helical" evidence="6">
    <location>
        <begin position="512"/>
        <end position="535"/>
    </location>
</feature>
<feature type="transmembrane region" description="Helical" evidence="6">
    <location>
        <begin position="217"/>
        <end position="237"/>
    </location>
</feature>
<dbReference type="Proteomes" id="UP000324767">
    <property type="component" value="Unassembled WGS sequence"/>
</dbReference>
<evidence type="ECO:0000256" key="5">
    <source>
        <dbReference type="SAM" id="MobiDB-lite"/>
    </source>
</evidence>
<evidence type="ECO:0000256" key="1">
    <source>
        <dbReference type="ARBA" id="ARBA00004141"/>
    </source>
</evidence>
<dbReference type="OrthoDB" id="10021397at2759"/>
<dbReference type="Pfam" id="PF07690">
    <property type="entry name" value="MFS_1"/>
    <property type="match status" value="1"/>
</dbReference>
<dbReference type="AlphaFoldDB" id="A0A5M8PNL3"/>
<organism evidence="8 9">
    <name type="scientific">Lasallia pustulata</name>
    <dbReference type="NCBI Taxonomy" id="136370"/>
    <lineage>
        <taxon>Eukaryota</taxon>
        <taxon>Fungi</taxon>
        <taxon>Dikarya</taxon>
        <taxon>Ascomycota</taxon>
        <taxon>Pezizomycotina</taxon>
        <taxon>Lecanoromycetes</taxon>
        <taxon>OSLEUM clade</taxon>
        <taxon>Umbilicariomycetidae</taxon>
        <taxon>Umbilicariales</taxon>
        <taxon>Umbilicariaceae</taxon>
        <taxon>Lasallia</taxon>
    </lineage>
</organism>
<dbReference type="Gene3D" id="1.20.1250.20">
    <property type="entry name" value="MFS general substrate transporter like domains"/>
    <property type="match status" value="1"/>
</dbReference>
<feature type="transmembrane region" description="Helical" evidence="6">
    <location>
        <begin position="306"/>
        <end position="326"/>
    </location>
</feature>
<dbReference type="PRINTS" id="PR01036">
    <property type="entry name" value="TCRTETB"/>
</dbReference>
<dbReference type="FunFam" id="1.20.1250.20:FF:000196">
    <property type="entry name" value="MFS toxin efflux pump (AflT)"/>
    <property type="match status" value="1"/>
</dbReference>
<proteinExistence type="predicted"/>
<evidence type="ECO:0000256" key="6">
    <source>
        <dbReference type="SAM" id="Phobius"/>
    </source>
</evidence>
<dbReference type="GO" id="GO:0005886">
    <property type="term" value="C:plasma membrane"/>
    <property type="evidence" value="ECO:0007669"/>
    <property type="project" value="TreeGrafter"/>
</dbReference>
<gene>
    <name evidence="8" type="ORF">FRX48_05401</name>
</gene>
<comment type="caution">
    <text evidence="8">The sequence shown here is derived from an EMBL/GenBank/DDBJ whole genome shotgun (WGS) entry which is preliminary data.</text>
</comment>
<dbReference type="SUPFAM" id="SSF103473">
    <property type="entry name" value="MFS general substrate transporter"/>
    <property type="match status" value="1"/>
</dbReference>
<feature type="transmembrane region" description="Helical" evidence="6">
    <location>
        <begin position="347"/>
        <end position="364"/>
    </location>
</feature>
<feature type="compositionally biased region" description="Acidic residues" evidence="5">
    <location>
        <begin position="123"/>
        <end position="142"/>
    </location>
</feature>
<feature type="transmembrane region" description="Helical" evidence="6">
    <location>
        <begin position="143"/>
        <end position="166"/>
    </location>
</feature>
<dbReference type="CDD" id="cd17502">
    <property type="entry name" value="MFS_Azr1_MDR_like"/>
    <property type="match status" value="1"/>
</dbReference>
<feature type="transmembrane region" description="Helical" evidence="6">
    <location>
        <begin position="613"/>
        <end position="635"/>
    </location>
</feature>
<feature type="transmembrane region" description="Helical" evidence="6">
    <location>
        <begin position="456"/>
        <end position="475"/>
    </location>
</feature>
<keyword evidence="4 6" id="KW-0472">Membrane</keyword>
<feature type="domain" description="Major facilitator superfamily (MFS) profile" evidence="7">
    <location>
        <begin position="153"/>
        <end position="640"/>
    </location>
</feature>
<evidence type="ECO:0000313" key="8">
    <source>
        <dbReference type="EMBL" id="KAA6411089.1"/>
    </source>
</evidence>
<reference evidence="8 9" key="1">
    <citation type="submission" date="2019-09" db="EMBL/GenBank/DDBJ databases">
        <title>The hologenome of the rock-dwelling lichen Lasallia pustulata.</title>
        <authorList>
            <person name="Greshake Tzovaras B."/>
            <person name="Segers F."/>
            <person name="Bicker A."/>
            <person name="Dal Grande F."/>
            <person name="Otte J."/>
            <person name="Hankeln T."/>
            <person name="Schmitt I."/>
            <person name="Ebersberger I."/>
        </authorList>
    </citation>
    <scope>NUCLEOTIDE SEQUENCE [LARGE SCALE GENOMIC DNA]</scope>
    <source>
        <strain evidence="8">A1-1</strain>
    </source>
</reference>
<evidence type="ECO:0000256" key="2">
    <source>
        <dbReference type="ARBA" id="ARBA00022692"/>
    </source>
</evidence>